<dbReference type="AlphaFoldDB" id="H0E131"/>
<dbReference type="EMBL" id="AGUD01000017">
    <property type="protein sequence ID" value="EHN12606.1"/>
    <property type="molecule type" value="Genomic_DNA"/>
</dbReference>
<feature type="domain" description="EamA" evidence="3">
    <location>
        <begin position="2"/>
        <end position="130"/>
    </location>
</feature>
<dbReference type="OrthoDB" id="68076at2"/>
<dbReference type="RefSeq" id="WP_007570513.1">
    <property type="nucleotide sequence ID" value="NZ_AGUD01000017.1"/>
</dbReference>
<keyword evidence="5" id="KW-1185">Reference proteome</keyword>
<accession>H0E131</accession>
<gene>
    <name evidence="4" type="ORF">PAI11_04900</name>
</gene>
<evidence type="ECO:0000313" key="4">
    <source>
        <dbReference type="EMBL" id="EHN12606.1"/>
    </source>
</evidence>
<dbReference type="Proteomes" id="UP000005143">
    <property type="component" value="Unassembled WGS sequence"/>
</dbReference>
<dbReference type="GO" id="GO:0016020">
    <property type="term" value="C:membrane"/>
    <property type="evidence" value="ECO:0007669"/>
    <property type="project" value="InterPro"/>
</dbReference>
<dbReference type="InterPro" id="IPR037185">
    <property type="entry name" value="EmrE-like"/>
</dbReference>
<keyword evidence="2" id="KW-0812">Transmembrane</keyword>
<feature type="transmembrane region" description="Helical" evidence="2">
    <location>
        <begin position="169"/>
        <end position="194"/>
    </location>
</feature>
<feature type="transmembrane region" description="Helical" evidence="2">
    <location>
        <begin position="114"/>
        <end position="133"/>
    </location>
</feature>
<protein>
    <recommendedName>
        <fullName evidence="3">EamA domain-containing protein</fullName>
    </recommendedName>
</protein>
<feature type="transmembrane region" description="Helical" evidence="2">
    <location>
        <begin position="63"/>
        <end position="94"/>
    </location>
</feature>
<dbReference type="SUPFAM" id="SSF103481">
    <property type="entry name" value="Multidrug resistance efflux transporter EmrE"/>
    <property type="match status" value="2"/>
</dbReference>
<comment type="caution">
    <text evidence="4">The sequence shown here is derived from an EMBL/GenBank/DDBJ whole genome shotgun (WGS) entry which is preliminary data.</text>
</comment>
<comment type="similarity">
    <text evidence="1">Belongs to the EamA transporter family.</text>
</comment>
<dbReference type="PANTHER" id="PTHR22911:SF137">
    <property type="entry name" value="SOLUTE CARRIER FAMILY 35 MEMBER G2-RELATED"/>
    <property type="match status" value="1"/>
</dbReference>
<dbReference type="Pfam" id="PF00892">
    <property type="entry name" value="EamA"/>
    <property type="match status" value="1"/>
</dbReference>
<feature type="transmembrane region" description="Helical" evidence="2">
    <location>
        <begin position="145"/>
        <end position="163"/>
    </location>
</feature>
<evidence type="ECO:0000256" key="1">
    <source>
        <dbReference type="ARBA" id="ARBA00007362"/>
    </source>
</evidence>
<evidence type="ECO:0000256" key="2">
    <source>
        <dbReference type="SAM" id="Phobius"/>
    </source>
</evidence>
<feature type="transmembrane region" description="Helical" evidence="2">
    <location>
        <begin position="206"/>
        <end position="224"/>
    </location>
</feature>
<sequence length="278" mass="27464">MTAILLALLASGAWGTSDYIGGRASRERHALAVMALTRAVGLALLVVLVLATSSPWIGDDWPLAVAAGVALFGGMLCLYQALAIGPMSIVAPIFATGAVVPVLWGIADGEAPGALAIIGLAAAVGGCVLTARAPGTPGMRADRRGIAFALGAAAGLGSGLALLDGAAERAALTAVLVERAVELVLVAGAFAVLWRTLAPQLRGAGLLPLAGLIDVSAQALFALASRSGLLPVVAVLSSLYSVVTVLLARALLDERLSRTQAGGAGLTLVGVGLVAAGG</sequence>
<evidence type="ECO:0000259" key="3">
    <source>
        <dbReference type="Pfam" id="PF00892"/>
    </source>
</evidence>
<evidence type="ECO:0000313" key="5">
    <source>
        <dbReference type="Proteomes" id="UP000005143"/>
    </source>
</evidence>
<feature type="transmembrane region" description="Helical" evidence="2">
    <location>
        <begin position="31"/>
        <end position="51"/>
    </location>
</feature>
<dbReference type="PANTHER" id="PTHR22911">
    <property type="entry name" value="ACYL-MALONYL CONDENSING ENZYME-RELATED"/>
    <property type="match status" value="1"/>
</dbReference>
<feature type="transmembrane region" description="Helical" evidence="2">
    <location>
        <begin position="230"/>
        <end position="252"/>
    </location>
</feature>
<proteinExistence type="inferred from homology"/>
<keyword evidence="2" id="KW-0472">Membrane</keyword>
<reference evidence="4 5" key="1">
    <citation type="journal article" date="2013" name="Biodegradation">
        <title>Quantitative proteomic analysis of ibuprofen-degrading Patulibacter sp. strain I11.</title>
        <authorList>
            <person name="Almeida B."/>
            <person name="Kjeldal H."/>
            <person name="Lolas I."/>
            <person name="Knudsen A.D."/>
            <person name="Carvalho G."/>
            <person name="Nielsen K.L."/>
            <person name="Barreto Crespo M.T."/>
            <person name="Stensballe A."/>
            <person name="Nielsen J.L."/>
        </authorList>
    </citation>
    <scope>NUCLEOTIDE SEQUENCE [LARGE SCALE GENOMIC DNA]</scope>
    <source>
        <strain evidence="4 5">I11</strain>
    </source>
</reference>
<organism evidence="4 5">
    <name type="scientific">Patulibacter medicamentivorans</name>
    <dbReference type="NCBI Taxonomy" id="1097667"/>
    <lineage>
        <taxon>Bacteria</taxon>
        <taxon>Bacillati</taxon>
        <taxon>Actinomycetota</taxon>
        <taxon>Thermoleophilia</taxon>
        <taxon>Solirubrobacterales</taxon>
        <taxon>Patulibacteraceae</taxon>
        <taxon>Patulibacter</taxon>
    </lineage>
</organism>
<keyword evidence="2" id="KW-1133">Transmembrane helix</keyword>
<dbReference type="InterPro" id="IPR000620">
    <property type="entry name" value="EamA_dom"/>
</dbReference>
<dbReference type="PATRIC" id="fig|1097667.3.peg.489"/>
<name>H0E131_9ACTN</name>